<dbReference type="Proteomes" id="UP000241074">
    <property type="component" value="Plasmid unnamed"/>
</dbReference>
<gene>
    <name evidence="3" type="ORF">C7S18_24060</name>
</gene>
<dbReference type="InterPro" id="IPR014121">
    <property type="entry name" value="TraN_Ftype"/>
</dbReference>
<feature type="compositionally biased region" description="Basic and acidic residues" evidence="1">
    <location>
        <begin position="83"/>
        <end position="92"/>
    </location>
</feature>
<dbReference type="AlphaFoldDB" id="A0A2P1PZW8"/>
<evidence type="ECO:0008006" key="5">
    <source>
        <dbReference type="Google" id="ProtNLM"/>
    </source>
</evidence>
<name>A0A2P1PZW8_9GAMM</name>
<keyword evidence="3" id="KW-0614">Plasmid</keyword>
<feature type="signal peptide" evidence="2">
    <location>
        <begin position="1"/>
        <end position="28"/>
    </location>
</feature>
<dbReference type="OrthoDB" id="5297981at2"/>
<protein>
    <recommendedName>
        <fullName evidence="5">Conjugal transfer protein TraN</fullName>
    </recommendedName>
</protein>
<evidence type="ECO:0000313" key="3">
    <source>
        <dbReference type="EMBL" id="AVQ00376.1"/>
    </source>
</evidence>
<keyword evidence="2" id="KW-0732">Signal</keyword>
<feature type="region of interest" description="Disordered" evidence="1">
    <location>
        <begin position="574"/>
        <end position="605"/>
    </location>
</feature>
<keyword evidence="4" id="KW-1185">Reference proteome</keyword>
<evidence type="ECO:0000256" key="2">
    <source>
        <dbReference type="SAM" id="SignalP"/>
    </source>
</evidence>
<proteinExistence type="predicted"/>
<sequence length="904" mass="97003">MDLSRMLHEFLISCLVCVSLMGAMPAVSSDEMTDQARAGQDFAQGLLGTPPTLGFTPDGERDQGTVQIGDTQIPVNQLVPGGDHAEQQRLQDMEGDSDQLERAAQSRLVEQEQDPSDAAQALRESSTLAKPSPSEFMQAEGFLAQQSVQALTAPMSVAPEFPACASTTTVTGSTASYTTYSDRTCEIVHRPTTCTRTMALVDLSEQDKVLFDAHPAVSGPENFLVRVSDSFPDGTSIIALQSSIEWDGDVAAVRWSDPPTLENGWEGTLVVDPDAELCTTSCSVQIRVLASVRAVQQQFSSQPDGCLLDSDEFCQAAWTCRDDAPRTAGGLPILGVDAAGLQPLYPSNPISAPPSSLDPVCYQATADYRCRINTGEFCVDTPTGQHCTTNTDENVLVDTCAPMLLQQPTCAFLRSACTESGVGHNEFCYVESQVYRCPTEVTGPSVAVHTTNQCAGQIRCAGDDCLDRRFDEDGFSTVADGMAGMMVAQSYAADWQPLQDQRSTPPEPRLFPGKAYECRKALGGSISCCDETETDAEQKWFSKYQRHTRRANATESLSRYSNEGAHGSWKTLAESNQWSSEQLDRPLTSGPETITAGNNDDLDPDQGSVVGSTTLLQPMNEEFKEESRYDNMGDVGWACTAHEFDLANQREIGNCIAVGSYCHRSVLGACIDKRDVFCCFNSPATKAIREAIAGPNGVALGAFGTARDPHCEGVLAEQARVQQLDITDLKGRLAAAGVIPEADEVLARSSAERLTGSGSQLSDGARQTVQERTNMRLAQIRGSGVRDALYAEAAAAKPALEAVETRGQVSFAPSYTMATPGKPVLLGIQRQGTKGAASARVAGTLWDGSSTINTELHWSDGSDGLQTIRIDVPKTASGRIELQLVPDAGINAYPNDRAVIEVVR</sequence>
<evidence type="ECO:0000313" key="4">
    <source>
        <dbReference type="Proteomes" id="UP000241074"/>
    </source>
</evidence>
<dbReference type="Pfam" id="PF06986">
    <property type="entry name" value="F_T4SS_TraN"/>
    <property type="match status" value="2"/>
</dbReference>
<reference evidence="3 4" key="1">
    <citation type="submission" date="2018-03" db="EMBL/GenBank/DDBJ databases">
        <title>Ahniella affigens gen. nov., sp. nov., a gammaproteobacterium isolated from sandy soil near a stream.</title>
        <authorList>
            <person name="Ko Y."/>
            <person name="Kim J.-H."/>
        </authorList>
    </citation>
    <scope>NUCLEOTIDE SEQUENCE [LARGE SCALE GENOMIC DNA]</scope>
    <source>
        <strain evidence="3 4">D13</strain>
        <plasmid evidence="4">Plasmid unnamed</plasmid>
    </source>
</reference>
<dbReference type="EMBL" id="CP027861">
    <property type="protein sequence ID" value="AVQ00376.1"/>
    <property type="molecule type" value="Genomic_DNA"/>
</dbReference>
<feature type="chain" id="PRO_5015145797" description="Conjugal transfer protein TraN" evidence="2">
    <location>
        <begin position="29"/>
        <end position="904"/>
    </location>
</feature>
<evidence type="ECO:0000256" key="1">
    <source>
        <dbReference type="SAM" id="MobiDB-lite"/>
    </source>
</evidence>
<feature type="region of interest" description="Disordered" evidence="1">
    <location>
        <begin position="75"/>
        <end position="134"/>
    </location>
</feature>
<reference evidence="3 4" key="2">
    <citation type="submission" date="2018-03" db="EMBL/GenBank/DDBJ databases">
        <authorList>
            <person name="Keele B.F."/>
        </authorList>
    </citation>
    <scope>NUCLEOTIDE SEQUENCE [LARGE SCALE GENOMIC DNA]</scope>
    <source>
        <strain evidence="3 4">D13</strain>
        <plasmid evidence="4">Plasmid unnamed</plasmid>
    </source>
</reference>
<organism evidence="3 4">
    <name type="scientific">Ahniella affigens</name>
    <dbReference type="NCBI Taxonomy" id="2021234"/>
    <lineage>
        <taxon>Bacteria</taxon>
        <taxon>Pseudomonadati</taxon>
        <taxon>Pseudomonadota</taxon>
        <taxon>Gammaproteobacteria</taxon>
        <taxon>Lysobacterales</taxon>
        <taxon>Rhodanobacteraceae</taxon>
        <taxon>Ahniella</taxon>
    </lineage>
</organism>
<geneLocation type="plasmid" evidence="3">
    <name>unnamed</name>
</geneLocation>
<dbReference type="KEGG" id="xba:C7S18_24060"/>
<accession>A0A2P1PZW8</accession>